<feature type="region of interest" description="Disordered" evidence="13">
    <location>
        <begin position="237"/>
        <end position="301"/>
    </location>
</feature>
<dbReference type="SMART" id="SM00249">
    <property type="entry name" value="PHD"/>
    <property type="match status" value="1"/>
</dbReference>
<feature type="region of interest" description="Disordered" evidence="13">
    <location>
        <begin position="121"/>
        <end position="146"/>
    </location>
</feature>
<keyword evidence="7" id="KW-0238">DNA-binding</keyword>
<evidence type="ECO:0000256" key="5">
    <source>
        <dbReference type="ARBA" id="ARBA00022833"/>
    </source>
</evidence>
<dbReference type="EMBL" id="CAHIKZ030002445">
    <property type="protein sequence ID" value="CAE1287051.1"/>
    <property type="molecule type" value="Genomic_DNA"/>
</dbReference>
<dbReference type="Pfam" id="PF00628">
    <property type="entry name" value="PHD"/>
    <property type="match status" value="1"/>
</dbReference>
<evidence type="ECO:0000256" key="1">
    <source>
        <dbReference type="ARBA" id="ARBA00004123"/>
    </source>
</evidence>
<comment type="subcellular location">
    <subcellularLocation>
        <location evidence="1">Nucleus</location>
    </subcellularLocation>
</comment>
<dbReference type="CDD" id="cd15553">
    <property type="entry name" value="PHD_Cfp1"/>
    <property type="match status" value="1"/>
</dbReference>
<dbReference type="OrthoDB" id="419183at2759"/>
<accession>A0A812D5F9</accession>
<dbReference type="AlphaFoldDB" id="A0A812D5F9"/>
<dbReference type="InterPro" id="IPR013083">
    <property type="entry name" value="Znf_RING/FYVE/PHD"/>
</dbReference>
<evidence type="ECO:0000256" key="9">
    <source>
        <dbReference type="ARBA" id="ARBA00023242"/>
    </source>
</evidence>
<keyword evidence="6" id="KW-0805">Transcription regulation</keyword>
<evidence type="ECO:0000313" key="16">
    <source>
        <dbReference type="EMBL" id="CAE1287051.1"/>
    </source>
</evidence>
<dbReference type="SUPFAM" id="SSF57903">
    <property type="entry name" value="FYVE/PHD zinc finger"/>
    <property type="match status" value="1"/>
</dbReference>
<dbReference type="InterPro" id="IPR037869">
    <property type="entry name" value="Spp1/CFP1"/>
</dbReference>
<dbReference type="InterPro" id="IPR002857">
    <property type="entry name" value="Znf_CXXC"/>
</dbReference>
<evidence type="ECO:0000256" key="13">
    <source>
        <dbReference type="SAM" id="MobiDB-lite"/>
    </source>
</evidence>
<evidence type="ECO:0000256" key="2">
    <source>
        <dbReference type="ARBA" id="ARBA00022553"/>
    </source>
</evidence>
<comment type="caution">
    <text evidence="16">The sequence shown here is derived from an EMBL/GenBank/DDBJ whole genome shotgun (WGS) entry which is preliminary data.</text>
</comment>
<dbReference type="InterPro" id="IPR011011">
    <property type="entry name" value="Znf_FYVE_PHD"/>
</dbReference>
<keyword evidence="9" id="KW-0539">Nucleus</keyword>
<evidence type="ECO:0000256" key="10">
    <source>
        <dbReference type="ARBA" id="ARBA00023828"/>
    </source>
</evidence>
<organism evidence="16 17">
    <name type="scientific">Acanthosepion pharaonis</name>
    <name type="common">Pharaoh cuttlefish</name>
    <name type="synonym">Sepia pharaonis</name>
    <dbReference type="NCBI Taxonomy" id="158019"/>
    <lineage>
        <taxon>Eukaryota</taxon>
        <taxon>Metazoa</taxon>
        <taxon>Spiralia</taxon>
        <taxon>Lophotrochozoa</taxon>
        <taxon>Mollusca</taxon>
        <taxon>Cephalopoda</taxon>
        <taxon>Coleoidea</taxon>
        <taxon>Decapodiformes</taxon>
        <taxon>Sepiida</taxon>
        <taxon>Sepiina</taxon>
        <taxon>Sepiidae</taxon>
        <taxon>Acanthosepion</taxon>
    </lineage>
</organism>
<dbReference type="Pfam" id="PF12269">
    <property type="entry name" value="CpG_bind_C"/>
    <property type="match status" value="1"/>
</dbReference>
<keyword evidence="8" id="KW-0804">Transcription</keyword>
<evidence type="ECO:0000256" key="8">
    <source>
        <dbReference type="ARBA" id="ARBA00023163"/>
    </source>
</evidence>
<dbReference type="GO" id="GO:0003677">
    <property type="term" value="F:DNA binding"/>
    <property type="evidence" value="ECO:0007669"/>
    <property type="project" value="UniProtKB-KW"/>
</dbReference>
<dbReference type="FunFam" id="3.30.40.10:FF:000138">
    <property type="entry name" value="CXXC-type zinc finger protein 1"/>
    <property type="match status" value="1"/>
</dbReference>
<feature type="compositionally biased region" description="Basic residues" evidence="13">
    <location>
        <begin position="244"/>
        <end position="253"/>
    </location>
</feature>
<keyword evidence="2" id="KW-0597">Phosphoprotein</keyword>
<keyword evidence="4 12" id="KW-0863">Zinc-finger</keyword>
<evidence type="ECO:0000259" key="15">
    <source>
        <dbReference type="PROSITE" id="PS51058"/>
    </source>
</evidence>
<evidence type="ECO:0000259" key="14">
    <source>
        <dbReference type="PROSITE" id="PS50016"/>
    </source>
</evidence>
<name>A0A812D5F9_ACAPH</name>
<feature type="domain" description="PHD-type" evidence="14">
    <location>
        <begin position="56"/>
        <end position="106"/>
    </location>
</feature>
<dbReference type="PANTHER" id="PTHR46174">
    <property type="entry name" value="CXXC-TYPE ZINC FINGER PROTEIN 1"/>
    <property type="match status" value="1"/>
</dbReference>
<evidence type="ECO:0000256" key="11">
    <source>
        <dbReference type="ARBA" id="ARBA00081451"/>
    </source>
</evidence>
<keyword evidence="17" id="KW-1185">Reference proteome</keyword>
<evidence type="ECO:0000313" key="17">
    <source>
        <dbReference type="Proteomes" id="UP000597762"/>
    </source>
</evidence>
<dbReference type="GO" id="GO:0048188">
    <property type="term" value="C:Set1C/COMPASS complex"/>
    <property type="evidence" value="ECO:0007669"/>
    <property type="project" value="InterPro"/>
</dbReference>
<evidence type="ECO:0000256" key="12">
    <source>
        <dbReference type="PROSITE-ProRule" id="PRU00509"/>
    </source>
</evidence>
<feature type="domain" description="CXXC-type" evidence="15">
    <location>
        <begin position="145"/>
        <end position="194"/>
    </location>
</feature>
<gene>
    <name evidence="16" type="ORF">SPHA_46317</name>
</gene>
<dbReference type="GO" id="GO:0045893">
    <property type="term" value="P:positive regulation of DNA-templated transcription"/>
    <property type="evidence" value="ECO:0007669"/>
    <property type="project" value="TreeGrafter"/>
</dbReference>
<dbReference type="PROSITE" id="PS50016">
    <property type="entry name" value="ZF_PHD_2"/>
    <property type="match status" value="1"/>
</dbReference>
<evidence type="ECO:0000256" key="3">
    <source>
        <dbReference type="ARBA" id="ARBA00022723"/>
    </source>
</evidence>
<evidence type="ECO:0000256" key="4">
    <source>
        <dbReference type="ARBA" id="ARBA00022771"/>
    </source>
</evidence>
<dbReference type="Proteomes" id="UP000597762">
    <property type="component" value="Unassembled WGS sequence"/>
</dbReference>
<dbReference type="InterPro" id="IPR019787">
    <property type="entry name" value="Znf_PHD-finger"/>
</dbReference>
<dbReference type="InterPro" id="IPR022056">
    <property type="entry name" value="CpG-bd_C"/>
</dbReference>
<evidence type="ECO:0000256" key="7">
    <source>
        <dbReference type="ARBA" id="ARBA00023125"/>
    </source>
</evidence>
<dbReference type="PROSITE" id="PS51058">
    <property type="entry name" value="ZF_CXXC"/>
    <property type="match status" value="1"/>
</dbReference>
<feature type="compositionally biased region" description="Basic residues" evidence="13">
    <location>
        <begin position="268"/>
        <end position="283"/>
    </location>
</feature>
<sequence>MTDTDAQFDQQTGEIAHQFQLPERQAKVNQLIRTMEQASGGAMTLAEEEEEEEVPMQYCVCRSTDCSRFMIGCDNCNEWYHGDCIGVTQTAAKAIKQFFCDACRERDKSLEIQYKSKKVVKERHHRASDSSDTERHHKEVPVKKEKKKKSSRRCGECISCHRQEDCGRCDFCKDMKKFGGPNKIRQKCRLRQCLNFGLILSGQKWKPRPGDKDRDNRTVTSITESVYTNVNKRRDISDSDIKIKGKKSKRSKNKTSGSPEISTPQKSKSGRRHGALKGRKKSKNKADKHYGDIEDKHSVEKVEEEVPRQCYGIGCTQQAWPNSKYCSDECGMKMAKNRLCDLLPPKIQQWQSSPCIAEEYNKKSLEKIRRQQQMCQQRLNELYVKHQELNALIERAKLSPIVEAEQEDDDEGELSIYCVTCGSEIQQKGALRHMEKCFAKFEAQTVFGSYYKTPVDGDSMFCDVYNHQQKTYCKRLKVLCPEHTREPKVSHDEVCGCPLLSNVFEETGEYCRVQKRKCNKHYCWEKLRRAQIDMERVRQWMKLDELIEQERNIRIAMSNRVGVLGLLLHQTVDHDPLTPIKAPFLND</sequence>
<proteinExistence type="predicted"/>
<dbReference type="Gene3D" id="3.30.40.10">
    <property type="entry name" value="Zinc/RING finger domain, C3HC4 (zinc finger)"/>
    <property type="match status" value="1"/>
</dbReference>
<dbReference type="InterPro" id="IPR019786">
    <property type="entry name" value="Zinc_finger_PHD-type_CS"/>
</dbReference>
<evidence type="ECO:0000256" key="6">
    <source>
        <dbReference type="ARBA" id="ARBA00023015"/>
    </source>
</evidence>
<dbReference type="PANTHER" id="PTHR46174:SF1">
    <property type="entry name" value="CXXC-TYPE ZINC FINGER PROTEIN 1"/>
    <property type="match status" value="1"/>
</dbReference>
<protein>
    <recommendedName>
        <fullName evidence="10">CXXC-type zinc finger protein 1</fullName>
    </recommendedName>
    <alternativeName>
        <fullName evidence="11">PHD finger and CXXC domain-containing protein 1</fullName>
    </alternativeName>
</protein>
<feature type="compositionally biased region" description="Basic and acidic residues" evidence="13">
    <location>
        <begin position="127"/>
        <end position="143"/>
    </location>
</feature>
<dbReference type="GO" id="GO:0008270">
    <property type="term" value="F:zinc ion binding"/>
    <property type="evidence" value="ECO:0007669"/>
    <property type="project" value="UniProtKB-KW"/>
</dbReference>
<dbReference type="InterPro" id="IPR001965">
    <property type="entry name" value="Znf_PHD"/>
</dbReference>
<reference evidence="16" key="1">
    <citation type="submission" date="2021-01" db="EMBL/GenBank/DDBJ databases">
        <authorList>
            <person name="Li R."/>
            <person name="Bekaert M."/>
        </authorList>
    </citation>
    <scope>NUCLEOTIDE SEQUENCE</scope>
    <source>
        <strain evidence="16">Farmed</strain>
    </source>
</reference>
<keyword evidence="3" id="KW-0479">Metal-binding</keyword>
<dbReference type="Pfam" id="PF02008">
    <property type="entry name" value="zf-CXXC"/>
    <property type="match status" value="1"/>
</dbReference>
<dbReference type="PROSITE" id="PS01359">
    <property type="entry name" value="ZF_PHD_1"/>
    <property type="match status" value="1"/>
</dbReference>
<keyword evidence="5" id="KW-0862">Zinc</keyword>
<feature type="compositionally biased region" description="Basic and acidic residues" evidence="13">
    <location>
        <begin position="284"/>
        <end position="301"/>
    </location>
</feature>